<dbReference type="RefSeq" id="WP_167398592.1">
    <property type="nucleotide sequence ID" value="NZ_QJJM01000016.1"/>
</dbReference>
<keyword evidence="2" id="KW-1185">Reference proteome</keyword>
<evidence type="ECO:0000313" key="1">
    <source>
        <dbReference type="EMBL" id="PXW69537.1"/>
    </source>
</evidence>
<proteinExistence type="predicted"/>
<evidence type="ECO:0000313" key="2">
    <source>
        <dbReference type="Proteomes" id="UP000248014"/>
    </source>
</evidence>
<dbReference type="Proteomes" id="UP000248014">
    <property type="component" value="Unassembled WGS sequence"/>
</dbReference>
<protein>
    <submittedName>
        <fullName evidence="1">Uncharacterized protein</fullName>
    </submittedName>
</protein>
<reference evidence="1 2" key="1">
    <citation type="submission" date="2018-05" db="EMBL/GenBank/DDBJ databases">
        <title>Genomic Encyclopedia of Type Strains, Phase IV (KMG-IV): sequencing the most valuable type-strain genomes for metagenomic binning, comparative biology and taxonomic classification.</title>
        <authorList>
            <person name="Goeker M."/>
        </authorList>
    </citation>
    <scope>NUCLEOTIDE SEQUENCE [LARGE SCALE GENOMIC DNA]</scope>
    <source>
        <strain evidence="1 2">DSM 3183</strain>
    </source>
</reference>
<name>A0A2V3URZ2_9SPHN</name>
<gene>
    <name evidence="1" type="ORF">C7451_11656</name>
</gene>
<comment type="caution">
    <text evidence="1">The sequence shown here is derived from an EMBL/GenBank/DDBJ whole genome shotgun (WGS) entry which is preliminary data.</text>
</comment>
<dbReference type="EMBL" id="QJJM01000016">
    <property type="protein sequence ID" value="PXW69537.1"/>
    <property type="molecule type" value="Genomic_DNA"/>
</dbReference>
<dbReference type="Gene3D" id="1.10.8.60">
    <property type="match status" value="1"/>
</dbReference>
<sequence length="58" mass="6493">MNETVEHAGARRLPTVMEKLLEQISFNAMDHCGKMISIDADYVRQQLSDIVNSTGISK</sequence>
<organism evidence="1 2">
    <name type="scientific">Blastomonas natatoria</name>
    <dbReference type="NCBI Taxonomy" id="34015"/>
    <lineage>
        <taxon>Bacteria</taxon>
        <taxon>Pseudomonadati</taxon>
        <taxon>Pseudomonadota</taxon>
        <taxon>Alphaproteobacteria</taxon>
        <taxon>Sphingomonadales</taxon>
        <taxon>Sphingomonadaceae</taxon>
        <taxon>Blastomonas</taxon>
    </lineage>
</organism>
<accession>A0A2V3URZ2</accession>
<dbReference type="AlphaFoldDB" id="A0A2V3URZ2"/>